<feature type="region of interest" description="Disordered" evidence="4">
    <location>
        <begin position="1"/>
        <end position="138"/>
    </location>
</feature>
<accession>A0ABD1J100</accession>
<name>A0ABD1J100_9TELE</name>
<reference evidence="7 8" key="1">
    <citation type="submission" date="2024-09" db="EMBL/GenBank/DDBJ databases">
        <title>A chromosome-level genome assembly of Gray's grenadier anchovy, Coilia grayii.</title>
        <authorList>
            <person name="Fu Z."/>
        </authorList>
    </citation>
    <scope>NUCLEOTIDE SEQUENCE [LARGE SCALE GENOMIC DNA]</scope>
    <source>
        <strain evidence="7">G4</strain>
        <tissue evidence="7">Muscle</tissue>
    </source>
</reference>
<evidence type="ECO:0000313" key="7">
    <source>
        <dbReference type="EMBL" id="KAL2080885.1"/>
    </source>
</evidence>
<dbReference type="Gene3D" id="4.10.830.40">
    <property type="match status" value="1"/>
</dbReference>
<evidence type="ECO:0000259" key="6">
    <source>
        <dbReference type="PROSITE" id="PS51720"/>
    </source>
</evidence>
<proteinExistence type="inferred from homology"/>
<comment type="caution">
    <text evidence="7">The sequence shown here is derived from an EMBL/GenBank/DDBJ whole genome shotgun (WGS) entry which is preliminary data.</text>
</comment>
<dbReference type="CDD" id="cd00063">
    <property type="entry name" value="FN3"/>
    <property type="match status" value="4"/>
</dbReference>
<dbReference type="AlphaFoldDB" id="A0ABD1J100"/>
<feature type="compositionally biased region" description="Basic and acidic residues" evidence="4">
    <location>
        <begin position="47"/>
        <end position="56"/>
    </location>
</feature>
<dbReference type="CDD" id="cd01852">
    <property type="entry name" value="AIG1"/>
    <property type="match status" value="1"/>
</dbReference>
<sequence>MEGTDADVSVAEGPLHSEGPDEIALAKERTAKTMEKTQKKKITAVLRDLEGKKPESKPGLPPEHQKDPSTDHPSTKHLSTEHPSTEDPSTEDPSTQDPSIEDPSTEHLSTEDPSTQDLSTEHTLGVSGDPSERSPHTAEPGAVLCAVCPKRAFKSCLTCMASFCELHVKPHYTAPELQRHRLVEATEALDQRLCQQHNRELELYSVPPPGPIEFTSVKPDSVCLCWGPPEGLTGPHTFRVSWMGEGRQEKLEVQDLKLQVQELTPGEAYTFTVATLSDEGRQSPCVSAAVLTDVPPPEDLNVDVGVTSVSATWKKAAGGKNVSYLLKLWSDGKCQQTTVVKSPQHSFSELSIGGEYSIKVSTVLKGRNSKPASTTFRTCIPVPENVTVSSVTPTSADLSWSLQQGMEQIPHRFLISYCSKGTEPQTIFTQSCSTTLTGLQPDTQYWVRVKVSIFCLLKCEGEASLARIHTGSLAPKGLSVDELDAESGDRWRATLSWSLQQGMEQIPHTFLISYCSEGTEPQTISTESCSTSLTGLQPDTQYTVSICTELQTGEKTKTAFITFHTSEWRIVLLGKTGEGKSSSGNTILGEDVFFVDSSPHSVTVQCEARSTTVNGRKVTVIDTPGFLDPTTPKKLREDIVKCMTFCSPGPHAFIIVLRVGRYKKGEEEVINKIQELFTSEVFQHVVVVFTHGRDLKGKPIKQFVEESSSQRPGGRDAPLKELVDKCHGRYHVIDNEYWKQEEGDCSNRTEIMKLFTTIEEMVQENGGYYTERPPTAGATTWVLCGLRRILSVAFDLPSFF</sequence>
<dbReference type="SUPFAM" id="SSF49265">
    <property type="entry name" value="Fibronectin type III"/>
    <property type="match status" value="2"/>
</dbReference>
<dbReference type="PROSITE" id="PS50853">
    <property type="entry name" value="FN3"/>
    <property type="match status" value="3"/>
</dbReference>
<dbReference type="SMART" id="SM00060">
    <property type="entry name" value="FN3"/>
    <property type="match status" value="4"/>
</dbReference>
<keyword evidence="2" id="KW-0547">Nucleotide-binding</keyword>
<dbReference type="SUPFAM" id="SSF52540">
    <property type="entry name" value="P-loop containing nucleoside triphosphate hydrolases"/>
    <property type="match status" value="1"/>
</dbReference>
<keyword evidence="8" id="KW-1185">Reference proteome</keyword>
<dbReference type="InterPro" id="IPR003961">
    <property type="entry name" value="FN3_dom"/>
</dbReference>
<evidence type="ECO:0000256" key="4">
    <source>
        <dbReference type="SAM" id="MobiDB-lite"/>
    </source>
</evidence>
<feature type="domain" description="AIG1-type G" evidence="6">
    <location>
        <begin position="565"/>
        <end position="778"/>
    </location>
</feature>
<evidence type="ECO:0000313" key="8">
    <source>
        <dbReference type="Proteomes" id="UP001591681"/>
    </source>
</evidence>
<dbReference type="PANTHER" id="PTHR10903:SF62">
    <property type="entry name" value="GTPASE IMAP FAMILY MEMBER 4-LIKE-RELATED"/>
    <property type="match status" value="1"/>
</dbReference>
<feature type="compositionally biased region" description="Basic and acidic residues" evidence="4">
    <location>
        <begin position="63"/>
        <end position="85"/>
    </location>
</feature>
<dbReference type="PANTHER" id="PTHR10903">
    <property type="entry name" value="GTPASE, IMAP FAMILY MEMBER-RELATED"/>
    <property type="match status" value="1"/>
</dbReference>
<dbReference type="InterPro" id="IPR006703">
    <property type="entry name" value="G_AIG1"/>
</dbReference>
<dbReference type="Gene3D" id="2.60.40.10">
    <property type="entry name" value="Immunoglobulins"/>
    <property type="match status" value="4"/>
</dbReference>
<feature type="domain" description="Fibronectin type-III" evidence="5">
    <location>
        <begin position="479"/>
        <end position="568"/>
    </location>
</feature>
<evidence type="ECO:0000256" key="1">
    <source>
        <dbReference type="ARBA" id="ARBA00008535"/>
    </source>
</evidence>
<feature type="domain" description="Fibronectin type-III" evidence="5">
    <location>
        <begin position="382"/>
        <end position="475"/>
    </location>
</feature>
<dbReference type="Pfam" id="PF00041">
    <property type="entry name" value="fn3"/>
    <property type="match status" value="4"/>
</dbReference>
<comment type="similarity">
    <text evidence="1">Belongs to the TRAFAC class TrmE-Era-EngA-EngB-Septin-like GTPase superfamily. AIG1/Toc34/Toc159-like paraseptin GTPase family. IAN subfamily.</text>
</comment>
<evidence type="ECO:0000256" key="3">
    <source>
        <dbReference type="ARBA" id="ARBA00023134"/>
    </source>
</evidence>
<dbReference type="FunFam" id="3.40.50.300:FF:000366">
    <property type="entry name" value="GTPase, IMAP family member 2"/>
    <property type="match status" value="1"/>
</dbReference>
<dbReference type="PROSITE" id="PS51720">
    <property type="entry name" value="G_AIG1"/>
    <property type="match status" value="1"/>
</dbReference>
<dbReference type="GO" id="GO:0005525">
    <property type="term" value="F:GTP binding"/>
    <property type="evidence" value="ECO:0007669"/>
    <property type="project" value="UniProtKB-KW"/>
</dbReference>
<keyword evidence="3" id="KW-0342">GTP-binding</keyword>
<gene>
    <name evidence="7" type="ORF">ACEWY4_022738</name>
</gene>
<feature type="domain" description="Fibronectin type-III" evidence="5">
    <location>
        <begin position="208"/>
        <end position="297"/>
    </location>
</feature>
<dbReference type="InterPro" id="IPR027417">
    <property type="entry name" value="P-loop_NTPase"/>
</dbReference>
<feature type="compositionally biased region" description="Basic and acidic residues" evidence="4">
    <location>
        <begin position="24"/>
        <end position="37"/>
    </location>
</feature>
<evidence type="ECO:0000259" key="5">
    <source>
        <dbReference type="PROSITE" id="PS50853"/>
    </source>
</evidence>
<dbReference type="EMBL" id="JBHFQA010000020">
    <property type="protein sequence ID" value="KAL2080885.1"/>
    <property type="molecule type" value="Genomic_DNA"/>
</dbReference>
<dbReference type="InterPro" id="IPR013783">
    <property type="entry name" value="Ig-like_fold"/>
</dbReference>
<dbReference type="InterPro" id="IPR045058">
    <property type="entry name" value="GIMA/IAN/Toc"/>
</dbReference>
<evidence type="ECO:0000256" key="2">
    <source>
        <dbReference type="ARBA" id="ARBA00022741"/>
    </source>
</evidence>
<dbReference type="Pfam" id="PF04548">
    <property type="entry name" value="AIG1"/>
    <property type="match status" value="1"/>
</dbReference>
<protein>
    <submittedName>
        <fullName evidence="7">Uncharacterized protein</fullName>
    </submittedName>
</protein>
<organism evidence="7 8">
    <name type="scientific">Coilia grayii</name>
    <name type="common">Gray's grenadier anchovy</name>
    <dbReference type="NCBI Taxonomy" id="363190"/>
    <lineage>
        <taxon>Eukaryota</taxon>
        <taxon>Metazoa</taxon>
        <taxon>Chordata</taxon>
        <taxon>Craniata</taxon>
        <taxon>Vertebrata</taxon>
        <taxon>Euteleostomi</taxon>
        <taxon>Actinopterygii</taxon>
        <taxon>Neopterygii</taxon>
        <taxon>Teleostei</taxon>
        <taxon>Clupei</taxon>
        <taxon>Clupeiformes</taxon>
        <taxon>Clupeoidei</taxon>
        <taxon>Engraulidae</taxon>
        <taxon>Coilinae</taxon>
        <taxon>Coilia</taxon>
    </lineage>
</organism>
<dbReference type="Proteomes" id="UP001591681">
    <property type="component" value="Unassembled WGS sequence"/>
</dbReference>
<feature type="compositionally biased region" description="Polar residues" evidence="4">
    <location>
        <begin position="111"/>
        <end position="122"/>
    </location>
</feature>
<dbReference type="InterPro" id="IPR036116">
    <property type="entry name" value="FN3_sf"/>
</dbReference>
<dbReference type="Gene3D" id="3.40.50.300">
    <property type="entry name" value="P-loop containing nucleotide triphosphate hydrolases"/>
    <property type="match status" value="1"/>
</dbReference>